<reference evidence="2 3" key="1">
    <citation type="journal article" date="2019" name="PLoS Negl. Trop. Dis.">
        <title>Revisiting the worldwide diversity of Leptospira species in the environment.</title>
        <authorList>
            <person name="Vincent A.T."/>
            <person name="Schiettekatte O."/>
            <person name="Bourhy P."/>
            <person name="Veyrier F.J."/>
            <person name="Picardeau M."/>
        </authorList>
    </citation>
    <scope>NUCLEOTIDE SEQUENCE [LARGE SCALE GENOMIC DNA]</scope>
    <source>
        <strain evidence="2 3">201702444</strain>
    </source>
</reference>
<dbReference type="Proteomes" id="UP000298429">
    <property type="component" value="Unassembled WGS sequence"/>
</dbReference>
<keyword evidence="1" id="KW-0812">Transmembrane</keyword>
<dbReference type="PANTHER" id="PTHR11799">
    <property type="entry name" value="PARAOXONASE"/>
    <property type="match status" value="1"/>
</dbReference>
<dbReference type="RefSeq" id="WP_135669555.1">
    <property type="nucleotide sequence ID" value="NZ_RQGN01000012.1"/>
</dbReference>
<dbReference type="EMBL" id="RQGN01000012">
    <property type="protein sequence ID" value="TGM09596.1"/>
    <property type="molecule type" value="Genomic_DNA"/>
</dbReference>
<accession>A0A5F2BTZ8</accession>
<dbReference type="AlphaFoldDB" id="A0A5F2BTZ8"/>
<sequence>MKQPNLPKQNPKCRNYFVFYWGICLLLTLNIWNCGAEIKAVGPSGAACTKIEGLPGPEDLAIDSEEKILYVSSHERRIKNQTGKIFTIDLKNPSATPKEISVKYPPDFRPHGVSLLKTKDVYRLYVISHPKIYEVHTIEIFERKGKDWSHVGTLTDPLITSPNDLFVVSENEIYLSNDHGAGGVVRYLWDDLFGFKRAEISYYDGKIWSNLGNPLSFGNGILYTKDSQGKELLYRSGFSDKTVFQFPITREQGKPVLGEPKSILLSSGPDNLELDPQGRIFVVGHPSVYKFLRHVRNADYLAPTQVYRISSDGSSQEIFATSGDLISAGSTAIPYDGRLYIAQVFNPFILNCEYNNSSK</sequence>
<evidence type="ECO:0000313" key="3">
    <source>
        <dbReference type="Proteomes" id="UP000298429"/>
    </source>
</evidence>
<comment type="caution">
    <text evidence="2">The sequence shown here is derived from an EMBL/GenBank/DDBJ whole genome shotgun (WGS) entry which is preliminary data.</text>
</comment>
<evidence type="ECO:0000313" key="2">
    <source>
        <dbReference type="EMBL" id="TGM09596.1"/>
    </source>
</evidence>
<evidence type="ECO:0000256" key="1">
    <source>
        <dbReference type="SAM" id="Phobius"/>
    </source>
</evidence>
<organism evidence="2 3">
    <name type="scientific">Leptospira barantonii</name>
    <dbReference type="NCBI Taxonomy" id="2023184"/>
    <lineage>
        <taxon>Bacteria</taxon>
        <taxon>Pseudomonadati</taxon>
        <taxon>Spirochaetota</taxon>
        <taxon>Spirochaetia</taxon>
        <taxon>Leptospirales</taxon>
        <taxon>Leptospiraceae</taxon>
        <taxon>Leptospira</taxon>
    </lineage>
</organism>
<gene>
    <name evidence="2" type="ORF">EHQ76_02250</name>
</gene>
<dbReference type="InterPro" id="IPR051288">
    <property type="entry name" value="Serum_paraoxonase/arylesterase"/>
</dbReference>
<keyword evidence="1" id="KW-1133">Transmembrane helix</keyword>
<protein>
    <submittedName>
        <fullName evidence="2">Arylesterase</fullName>
    </submittedName>
</protein>
<dbReference type="InterPro" id="IPR011042">
    <property type="entry name" value="6-blade_b-propeller_TolB-like"/>
</dbReference>
<dbReference type="SUPFAM" id="SSF63829">
    <property type="entry name" value="Calcium-dependent phosphotriesterase"/>
    <property type="match status" value="1"/>
</dbReference>
<dbReference type="PANTHER" id="PTHR11799:SF12">
    <property type="entry name" value="PARAOXONASE-RELATED"/>
    <property type="match status" value="1"/>
</dbReference>
<proteinExistence type="predicted"/>
<dbReference type="OrthoDB" id="338518at2"/>
<dbReference type="Gene3D" id="2.120.10.30">
    <property type="entry name" value="TolB, C-terminal domain"/>
    <property type="match status" value="1"/>
</dbReference>
<name>A0A5F2BTZ8_9LEPT</name>
<feature type="transmembrane region" description="Helical" evidence="1">
    <location>
        <begin position="16"/>
        <end position="32"/>
    </location>
</feature>
<keyword evidence="1" id="KW-0472">Membrane</keyword>